<name>A0A931C3S0_9ACTN</name>
<evidence type="ECO:0000313" key="3">
    <source>
        <dbReference type="Proteomes" id="UP000598146"/>
    </source>
</evidence>
<organism evidence="2 3">
    <name type="scientific">Actinoplanes aureus</name>
    <dbReference type="NCBI Taxonomy" id="2792083"/>
    <lineage>
        <taxon>Bacteria</taxon>
        <taxon>Bacillati</taxon>
        <taxon>Actinomycetota</taxon>
        <taxon>Actinomycetes</taxon>
        <taxon>Micromonosporales</taxon>
        <taxon>Micromonosporaceae</taxon>
        <taxon>Actinoplanes</taxon>
    </lineage>
</organism>
<dbReference type="AlphaFoldDB" id="A0A931C3S0"/>
<accession>A0A931C3S0</accession>
<evidence type="ECO:0000256" key="1">
    <source>
        <dbReference type="SAM" id="Phobius"/>
    </source>
</evidence>
<dbReference type="Pfam" id="PF22564">
    <property type="entry name" value="HAAS"/>
    <property type="match status" value="1"/>
</dbReference>
<gene>
    <name evidence="2" type="ORF">I4J89_05095</name>
</gene>
<keyword evidence="1" id="KW-1133">Transmembrane helix</keyword>
<proteinExistence type="predicted"/>
<evidence type="ECO:0000313" key="2">
    <source>
        <dbReference type="EMBL" id="MBG0560837.1"/>
    </source>
</evidence>
<reference evidence="2" key="1">
    <citation type="submission" date="2020-11" db="EMBL/GenBank/DDBJ databases">
        <title>Isolation and identification of active actinomycetes.</title>
        <authorList>
            <person name="Sun X."/>
        </authorList>
    </citation>
    <scope>NUCLEOTIDE SEQUENCE</scope>
    <source>
        <strain evidence="2">NEAU-A11</strain>
    </source>
</reference>
<keyword evidence="1" id="KW-0812">Transmembrane</keyword>
<keyword evidence="3" id="KW-1185">Reference proteome</keyword>
<protein>
    <submittedName>
        <fullName evidence="2">Uncharacterized protein</fullName>
    </submittedName>
</protein>
<feature type="transmembrane region" description="Helical" evidence="1">
    <location>
        <begin position="97"/>
        <end position="121"/>
    </location>
</feature>
<dbReference type="Proteomes" id="UP000598146">
    <property type="component" value="Unassembled WGS sequence"/>
</dbReference>
<sequence length="138" mass="14767">MIKSNDSLVAEYLTRVSWATAGLPPERRDELIRDLTEHIAAGRAELLDENEAQVREILDRLGDPEVIARAAAEEAGPAAPAAARPQFLPPPPRQRRLWPILVVIVAIIGTLVLCAGAFLLARTSAPTPAPVASVRAAP</sequence>
<keyword evidence="1" id="KW-0472">Membrane</keyword>
<dbReference type="EMBL" id="JADQTO010000002">
    <property type="protein sequence ID" value="MBG0560837.1"/>
    <property type="molecule type" value="Genomic_DNA"/>
</dbReference>
<dbReference type="RefSeq" id="WP_196412624.1">
    <property type="nucleotide sequence ID" value="NZ_JADQTO010000002.1"/>
</dbReference>
<comment type="caution">
    <text evidence="2">The sequence shown here is derived from an EMBL/GenBank/DDBJ whole genome shotgun (WGS) entry which is preliminary data.</text>
</comment>